<dbReference type="InterPro" id="IPR000073">
    <property type="entry name" value="AB_hydrolase_1"/>
</dbReference>
<evidence type="ECO:0000256" key="4">
    <source>
        <dbReference type="ARBA" id="ARBA00042703"/>
    </source>
</evidence>
<feature type="non-terminal residue" evidence="13">
    <location>
        <position position="1"/>
    </location>
</feature>
<comment type="catalytic activity">
    <reaction evidence="11">
        <text>1-octadecanoyl-2-(5Z,8Z,11Z,14Z-eicosatetraenoyl)-sn-glycerol + H2O = 2-(5Z,8Z,11Z,14Z-eicosatetraenoyl)-glycerol + octadecanoate + H(+)</text>
        <dbReference type="Rhea" id="RHEA:38507"/>
        <dbReference type="ChEBI" id="CHEBI:15377"/>
        <dbReference type="ChEBI" id="CHEBI:15378"/>
        <dbReference type="ChEBI" id="CHEBI:25629"/>
        <dbReference type="ChEBI" id="CHEBI:52392"/>
        <dbReference type="ChEBI" id="CHEBI:75728"/>
    </reaction>
</comment>
<accession>A0ABN8NEE9</accession>
<evidence type="ECO:0000256" key="11">
    <source>
        <dbReference type="ARBA" id="ARBA00048919"/>
    </source>
</evidence>
<evidence type="ECO:0000256" key="5">
    <source>
        <dbReference type="ARBA" id="ARBA00043667"/>
    </source>
</evidence>
<evidence type="ECO:0000256" key="2">
    <source>
        <dbReference type="ARBA" id="ARBA00022801"/>
    </source>
</evidence>
<evidence type="ECO:0000256" key="8">
    <source>
        <dbReference type="ARBA" id="ARBA00048283"/>
    </source>
</evidence>
<comment type="caution">
    <text evidence="13">The sequence shown here is derived from an EMBL/GenBank/DDBJ whole genome shotgun (WGS) entry which is preliminary data.</text>
</comment>
<evidence type="ECO:0000256" key="6">
    <source>
        <dbReference type="ARBA" id="ARBA00043742"/>
    </source>
</evidence>
<evidence type="ECO:0000256" key="7">
    <source>
        <dbReference type="ARBA" id="ARBA00044064"/>
    </source>
</evidence>
<comment type="catalytic activity">
    <reaction evidence="9">
        <text>1,2-didecanoylglycerol + H2O = decanoylglycerol + decanoate + H(+)</text>
        <dbReference type="Rhea" id="RHEA:48596"/>
        <dbReference type="ChEBI" id="CHEBI:11152"/>
        <dbReference type="ChEBI" id="CHEBI:15377"/>
        <dbReference type="ChEBI" id="CHEBI:15378"/>
        <dbReference type="ChEBI" id="CHEBI:27689"/>
        <dbReference type="ChEBI" id="CHEBI:90605"/>
    </reaction>
</comment>
<comment type="catalytic activity">
    <reaction evidence="10">
        <text>1-octadecanoyl-2-(9Z-octadecenoyl)-sn-glycerol + H2O = 2-(9Z-octadecenoyl)-glycerol + octadecanoate + H(+)</text>
        <dbReference type="Rhea" id="RHEA:77103"/>
        <dbReference type="ChEBI" id="CHEBI:15377"/>
        <dbReference type="ChEBI" id="CHEBI:15378"/>
        <dbReference type="ChEBI" id="CHEBI:25629"/>
        <dbReference type="ChEBI" id="CHEBI:73990"/>
        <dbReference type="ChEBI" id="CHEBI:75468"/>
    </reaction>
</comment>
<comment type="similarity">
    <text evidence="1">Belongs to the AB hydrolase superfamily.</text>
</comment>
<comment type="catalytic activity">
    <reaction evidence="8">
        <text>1-octadecanoyl-2-(4Z,7Z,10Z,13Z,16Z,19Z-docosahexaenoyl)-sn-glycerol + H2O = 2-(4Z,7Z,10Z,13Z,16Z,19Z-docosahexaenoyl)-glycerol + octadecanoate + H(+)</text>
        <dbReference type="Rhea" id="RHEA:77107"/>
        <dbReference type="ChEBI" id="CHEBI:15377"/>
        <dbReference type="ChEBI" id="CHEBI:15378"/>
        <dbReference type="ChEBI" id="CHEBI:25629"/>
        <dbReference type="ChEBI" id="CHEBI:77129"/>
        <dbReference type="ChEBI" id="CHEBI:186738"/>
    </reaction>
</comment>
<organism evidence="13 14">
    <name type="scientific">Porites lobata</name>
    <dbReference type="NCBI Taxonomy" id="104759"/>
    <lineage>
        <taxon>Eukaryota</taxon>
        <taxon>Metazoa</taxon>
        <taxon>Cnidaria</taxon>
        <taxon>Anthozoa</taxon>
        <taxon>Hexacorallia</taxon>
        <taxon>Scleractinia</taxon>
        <taxon>Fungiina</taxon>
        <taxon>Poritidae</taxon>
        <taxon>Porites</taxon>
    </lineage>
</organism>
<sequence length="331" mass="37723">LTELQKSTCAQKNHKMGFWRCVLPFVHRNQSRLAFRCITRFQISQVNNSIADERSPVRLAYDNFDANAAGKDLPPLMILHGLFGSKRNFRELAKMFNKETGRQIVTVDARNHGDSDRSPHMSFSLMASDVYHLIQELQLSKVVLLANSMGAKTAMTFALTYPASLDSLIVVDTSPSPKRSQFAEEVFPPGLKALKTVDLNQIKDRRDVDNVLKDVIPIEVLRSYFLKNLVKTDSGFKWKVNLEAIDDNLSEVISFPTQFPHQTFNGRALFVGGSESEYISESDYPTIYKLFPRADIKFIPDSRHWLIIEKPKEFAQTVMEFLAKDTADHQF</sequence>
<keyword evidence="2" id="KW-0378">Hydrolase</keyword>
<protein>
    <recommendedName>
        <fullName evidence="7">sn-1-specific diacylglycerol lipase ABHD11</fullName>
        <ecNumber evidence="3">3.1.1.116</ecNumber>
    </recommendedName>
    <alternativeName>
        <fullName evidence="4">Alpha/beta hydrolase domain-containing protein 11</fullName>
    </alternativeName>
</protein>
<dbReference type="Proteomes" id="UP001159405">
    <property type="component" value="Unassembled WGS sequence"/>
</dbReference>
<feature type="domain" description="AB hydrolase-1" evidence="12">
    <location>
        <begin position="74"/>
        <end position="311"/>
    </location>
</feature>
<dbReference type="PANTHER" id="PTHR46118">
    <property type="entry name" value="PROTEIN ABHD11"/>
    <property type="match status" value="1"/>
</dbReference>
<proteinExistence type="inferred from homology"/>
<name>A0ABN8NEE9_9CNID</name>
<dbReference type="Gene3D" id="3.40.50.1820">
    <property type="entry name" value="alpha/beta hydrolase"/>
    <property type="match status" value="1"/>
</dbReference>
<dbReference type="EC" id="3.1.1.116" evidence="3"/>
<dbReference type="EMBL" id="CALNXK010000016">
    <property type="protein sequence ID" value="CAH3103975.1"/>
    <property type="molecule type" value="Genomic_DNA"/>
</dbReference>
<evidence type="ECO:0000256" key="1">
    <source>
        <dbReference type="ARBA" id="ARBA00008645"/>
    </source>
</evidence>
<dbReference type="Pfam" id="PF00561">
    <property type="entry name" value="Abhydrolase_1"/>
    <property type="match status" value="1"/>
</dbReference>
<evidence type="ECO:0000259" key="12">
    <source>
        <dbReference type="Pfam" id="PF00561"/>
    </source>
</evidence>
<comment type="catalytic activity">
    <reaction evidence="6">
        <text>a 1,3-diacyl-sn-glycerol + H2O = a 1-acyl-sn-glycerol + a fatty acid + H(+)</text>
        <dbReference type="Rhea" id="RHEA:38503"/>
        <dbReference type="ChEBI" id="CHEBI:15377"/>
        <dbReference type="ChEBI" id="CHEBI:15378"/>
        <dbReference type="ChEBI" id="CHEBI:28868"/>
        <dbReference type="ChEBI" id="CHEBI:64683"/>
        <dbReference type="ChEBI" id="CHEBI:77272"/>
    </reaction>
</comment>
<evidence type="ECO:0000313" key="14">
    <source>
        <dbReference type="Proteomes" id="UP001159405"/>
    </source>
</evidence>
<evidence type="ECO:0000313" key="13">
    <source>
        <dbReference type="EMBL" id="CAH3103975.1"/>
    </source>
</evidence>
<dbReference type="SUPFAM" id="SSF53474">
    <property type="entry name" value="alpha/beta-Hydrolases"/>
    <property type="match status" value="1"/>
</dbReference>
<evidence type="ECO:0000256" key="9">
    <source>
        <dbReference type="ARBA" id="ARBA00048504"/>
    </source>
</evidence>
<dbReference type="PANTHER" id="PTHR46118:SF4">
    <property type="entry name" value="PROTEIN ABHD11"/>
    <property type="match status" value="1"/>
</dbReference>
<evidence type="ECO:0000256" key="10">
    <source>
        <dbReference type="ARBA" id="ARBA00048513"/>
    </source>
</evidence>
<dbReference type="InterPro" id="IPR029058">
    <property type="entry name" value="AB_hydrolase_fold"/>
</dbReference>
<keyword evidence="14" id="KW-1185">Reference proteome</keyword>
<evidence type="ECO:0000256" key="3">
    <source>
        <dbReference type="ARBA" id="ARBA00026104"/>
    </source>
</evidence>
<comment type="catalytic activity">
    <reaction evidence="5">
        <text>a 1,2-diacyl-sn-glycerol + H2O = a 2-acylglycerol + a fatty acid + H(+)</text>
        <dbReference type="Rhea" id="RHEA:33275"/>
        <dbReference type="ChEBI" id="CHEBI:15377"/>
        <dbReference type="ChEBI" id="CHEBI:15378"/>
        <dbReference type="ChEBI" id="CHEBI:17389"/>
        <dbReference type="ChEBI" id="CHEBI:17815"/>
        <dbReference type="ChEBI" id="CHEBI:28868"/>
        <dbReference type="EC" id="3.1.1.116"/>
    </reaction>
</comment>
<reference evidence="13 14" key="1">
    <citation type="submission" date="2022-05" db="EMBL/GenBank/DDBJ databases">
        <authorList>
            <consortium name="Genoscope - CEA"/>
            <person name="William W."/>
        </authorList>
    </citation>
    <scope>NUCLEOTIDE SEQUENCE [LARGE SCALE GENOMIC DNA]</scope>
</reference>
<gene>
    <name evidence="13" type="ORF">PLOB_00011105</name>
</gene>